<dbReference type="Proteomes" id="UP000215506">
    <property type="component" value="Unassembled WGS sequence"/>
</dbReference>
<dbReference type="AlphaFoldDB" id="A0A231H7P3"/>
<gene>
    <name evidence="2" type="ORF">B7C42_02911</name>
</gene>
<dbReference type="EMBL" id="NGAF01000005">
    <property type="protein sequence ID" value="OXR44954.1"/>
    <property type="molecule type" value="Genomic_DNA"/>
</dbReference>
<proteinExistence type="predicted"/>
<comment type="caution">
    <text evidence="2">The sequence shown here is derived from an EMBL/GenBank/DDBJ whole genome shotgun (WGS) entry which is preliminary data.</text>
</comment>
<evidence type="ECO:0000256" key="1">
    <source>
        <dbReference type="SAM" id="MobiDB-lite"/>
    </source>
</evidence>
<evidence type="ECO:0000313" key="2">
    <source>
        <dbReference type="EMBL" id="OXR44954.1"/>
    </source>
</evidence>
<organism evidence="2 3">
    <name type="scientific">Nocardia cerradoensis</name>
    <dbReference type="NCBI Taxonomy" id="85688"/>
    <lineage>
        <taxon>Bacteria</taxon>
        <taxon>Bacillati</taxon>
        <taxon>Actinomycetota</taxon>
        <taxon>Actinomycetes</taxon>
        <taxon>Mycobacteriales</taxon>
        <taxon>Nocardiaceae</taxon>
        <taxon>Nocardia</taxon>
    </lineage>
</organism>
<dbReference type="Gene3D" id="3.90.1200.10">
    <property type="match status" value="1"/>
</dbReference>
<name>A0A231H7P3_9NOCA</name>
<dbReference type="RefSeq" id="WP_094025564.1">
    <property type="nucleotide sequence ID" value="NZ_NGAF01000005.1"/>
</dbReference>
<reference evidence="2 3" key="1">
    <citation type="submission" date="2017-07" db="EMBL/GenBank/DDBJ databases">
        <title>First draft Genome Sequence of Nocardia cerradoensis isolated from human infection.</title>
        <authorList>
            <person name="Carrasco G."/>
        </authorList>
    </citation>
    <scope>NUCLEOTIDE SEQUENCE [LARGE SCALE GENOMIC DNA]</scope>
    <source>
        <strain evidence="2 3">CNM20130759</strain>
    </source>
</reference>
<protein>
    <submittedName>
        <fullName evidence="2">Uncharacterized protein</fullName>
    </submittedName>
</protein>
<feature type="region of interest" description="Disordered" evidence="1">
    <location>
        <begin position="1"/>
        <end position="22"/>
    </location>
</feature>
<accession>A0A231H7P3</accession>
<evidence type="ECO:0000313" key="3">
    <source>
        <dbReference type="Proteomes" id="UP000215506"/>
    </source>
</evidence>
<sequence>MLFLDWAGSDFEGHPPAAGTPSRQETIEYYEHRTGMPVRNLVFNEVLAAVLLGIPLLRMAHRLKLPPELDLTAFCAARVGQLLAGPD</sequence>
<keyword evidence="3" id="KW-1185">Reference proteome</keyword>